<organism evidence="1 2">
    <name type="scientific">Ramazzottius varieornatus</name>
    <name type="common">Water bear</name>
    <name type="synonym">Tardigrade</name>
    <dbReference type="NCBI Taxonomy" id="947166"/>
    <lineage>
        <taxon>Eukaryota</taxon>
        <taxon>Metazoa</taxon>
        <taxon>Ecdysozoa</taxon>
        <taxon>Tardigrada</taxon>
        <taxon>Eutardigrada</taxon>
        <taxon>Parachela</taxon>
        <taxon>Hypsibioidea</taxon>
        <taxon>Ramazzottiidae</taxon>
        <taxon>Ramazzottius</taxon>
    </lineage>
</organism>
<sequence length="151" mass="16700">MQEVERSRDNDWQKTERTNVCLSRVLHHIAQDGCGVSGQAEEHLCFDFLVALLGSGGPVWLRLVLQQTLVLDQAYSGKQAEEVTYDFGVIVHGEFVDAGGFEGASEIDGSVALLYGHPAMTHIKAPFTHLDSYLETFFNVGLTNFPRKSLT</sequence>
<proteinExistence type="predicted"/>
<dbReference type="EMBL" id="BDGG01000001">
    <property type="protein sequence ID" value="GAU91032.1"/>
    <property type="molecule type" value="Genomic_DNA"/>
</dbReference>
<accession>A0A1D1UTJ7</accession>
<comment type="caution">
    <text evidence="1">The sequence shown here is derived from an EMBL/GenBank/DDBJ whole genome shotgun (WGS) entry which is preliminary data.</text>
</comment>
<reference evidence="1 2" key="1">
    <citation type="journal article" date="2016" name="Nat. Commun.">
        <title>Extremotolerant tardigrade genome and improved radiotolerance of human cultured cells by tardigrade-unique protein.</title>
        <authorList>
            <person name="Hashimoto T."/>
            <person name="Horikawa D.D."/>
            <person name="Saito Y."/>
            <person name="Kuwahara H."/>
            <person name="Kozuka-Hata H."/>
            <person name="Shin-I T."/>
            <person name="Minakuchi Y."/>
            <person name="Ohishi K."/>
            <person name="Motoyama A."/>
            <person name="Aizu T."/>
            <person name="Enomoto A."/>
            <person name="Kondo K."/>
            <person name="Tanaka S."/>
            <person name="Hara Y."/>
            <person name="Koshikawa S."/>
            <person name="Sagara H."/>
            <person name="Miura T."/>
            <person name="Yokobori S."/>
            <person name="Miyagawa K."/>
            <person name="Suzuki Y."/>
            <person name="Kubo T."/>
            <person name="Oyama M."/>
            <person name="Kohara Y."/>
            <person name="Fujiyama A."/>
            <person name="Arakawa K."/>
            <person name="Katayama T."/>
            <person name="Toyoda A."/>
            <person name="Kunieda T."/>
        </authorList>
    </citation>
    <scope>NUCLEOTIDE SEQUENCE [LARGE SCALE GENOMIC DNA]</scope>
    <source>
        <strain evidence="1 2">YOKOZUNA-1</strain>
    </source>
</reference>
<name>A0A1D1UTJ7_RAMVA</name>
<dbReference type="AlphaFoldDB" id="A0A1D1UTJ7"/>
<dbReference type="Proteomes" id="UP000186922">
    <property type="component" value="Unassembled WGS sequence"/>
</dbReference>
<protein>
    <submittedName>
        <fullName evidence="1">Uncharacterized protein</fullName>
    </submittedName>
</protein>
<evidence type="ECO:0000313" key="1">
    <source>
        <dbReference type="EMBL" id="GAU91032.1"/>
    </source>
</evidence>
<evidence type="ECO:0000313" key="2">
    <source>
        <dbReference type="Proteomes" id="UP000186922"/>
    </source>
</evidence>
<keyword evidence="2" id="KW-1185">Reference proteome</keyword>
<gene>
    <name evidence="1" type="primary">RvY_03363-1</name>
    <name evidence="1" type="synonym">RvY_03363.1</name>
    <name evidence="1" type="ORF">RvY_03363</name>
</gene>